<reference evidence="1" key="1">
    <citation type="submission" date="2014-11" db="EMBL/GenBank/DDBJ databases">
        <authorList>
            <person name="Amaro Gonzalez C."/>
        </authorList>
    </citation>
    <scope>NUCLEOTIDE SEQUENCE</scope>
</reference>
<name>A0A0E9PPW7_ANGAN</name>
<organism evidence="1">
    <name type="scientific">Anguilla anguilla</name>
    <name type="common">European freshwater eel</name>
    <name type="synonym">Muraena anguilla</name>
    <dbReference type="NCBI Taxonomy" id="7936"/>
    <lineage>
        <taxon>Eukaryota</taxon>
        <taxon>Metazoa</taxon>
        <taxon>Chordata</taxon>
        <taxon>Craniata</taxon>
        <taxon>Vertebrata</taxon>
        <taxon>Euteleostomi</taxon>
        <taxon>Actinopterygii</taxon>
        <taxon>Neopterygii</taxon>
        <taxon>Teleostei</taxon>
        <taxon>Anguilliformes</taxon>
        <taxon>Anguillidae</taxon>
        <taxon>Anguilla</taxon>
    </lineage>
</organism>
<accession>A0A0E9PPW7</accession>
<dbReference type="AlphaFoldDB" id="A0A0E9PPW7"/>
<reference evidence="1" key="2">
    <citation type="journal article" date="2015" name="Fish Shellfish Immunol.">
        <title>Early steps in the European eel (Anguilla anguilla)-Vibrio vulnificus interaction in the gills: Role of the RtxA13 toxin.</title>
        <authorList>
            <person name="Callol A."/>
            <person name="Pajuelo D."/>
            <person name="Ebbesson L."/>
            <person name="Teles M."/>
            <person name="MacKenzie S."/>
            <person name="Amaro C."/>
        </authorList>
    </citation>
    <scope>NUCLEOTIDE SEQUENCE</scope>
</reference>
<dbReference type="EMBL" id="GBXM01102018">
    <property type="protein sequence ID" value="JAH06559.1"/>
    <property type="molecule type" value="Transcribed_RNA"/>
</dbReference>
<proteinExistence type="predicted"/>
<evidence type="ECO:0000313" key="1">
    <source>
        <dbReference type="EMBL" id="JAH06559.1"/>
    </source>
</evidence>
<protein>
    <submittedName>
        <fullName evidence="1">Uncharacterized protein</fullName>
    </submittedName>
</protein>
<sequence length="34" mass="3843">MNCMLNDPLLIQKVSPTDLPFCLPLHQPVHLSVK</sequence>